<evidence type="ECO:0000313" key="2">
    <source>
        <dbReference type="Proteomes" id="UP001314263"/>
    </source>
</evidence>
<dbReference type="Proteomes" id="UP001314263">
    <property type="component" value="Unassembled WGS sequence"/>
</dbReference>
<gene>
    <name evidence="1" type="ORF">CVIRNUC_004425</name>
</gene>
<evidence type="ECO:0000313" key="1">
    <source>
        <dbReference type="EMBL" id="CAK0776866.1"/>
    </source>
</evidence>
<name>A0AAV1I593_9CHLO</name>
<dbReference type="EMBL" id="CAUYUE010000005">
    <property type="protein sequence ID" value="CAK0776866.1"/>
    <property type="molecule type" value="Genomic_DNA"/>
</dbReference>
<dbReference type="AlphaFoldDB" id="A0AAV1I593"/>
<keyword evidence="2" id="KW-1185">Reference proteome</keyword>
<organism evidence="1 2">
    <name type="scientific">Coccomyxa viridis</name>
    <dbReference type="NCBI Taxonomy" id="1274662"/>
    <lineage>
        <taxon>Eukaryota</taxon>
        <taxon>Viridiplantae</taxon>
        <taxon>Chlorophyta</taxon>
        <taxon>core chlorophytes</taxon>
        <taxon>Trebouxiophyceae</taxon>
        <taxon>Trebouxiophyceae incertae sedis</taxon>
        <taxon>Coccomyxaceae</taxon>
        <taxon>Coccomyxa</taxon>
    </lineage>
</organism>
<accession>A0AAV1I593</accession>
<protein>
    <submittedName>
        <fullName evidence="1">Uncharacterized protein</fullName>
    </submittedName>
</protein>
<sequence>MFMDIEGMETAEASWVTMVMDRLHQLEQDNDALRSELEAIRPKPEPDVSSSPVGIWLPSRESTLFNCFVYTDRPGLCTLKDFGKALMNVDPSIGEATLSMIPWSDVWGEDAPLRRHIFCITGVLGPIRSQAQVINALEGAWGASILPDIVPTHDLFVATGTQSHLSGQNYCMCQFVQRTDFFDIWSAMIGQAERAYDFTRTDQGVRASRPMPWEHLIEADSSVWRARLSTAVGIDRFELHGASAMKVQAALHDWDEAFE</sequence>
<proteinExistence type="predicted"/>
<reference evidence="1 2" key="1">
    <citation type="submission" date="2023-10" db="EMBL/GenBank/DDBJ databases">
        <authorList>
            <person name="Maclean D."/>
            <person name="Macfadyen A."/>
        </authorList>
    </citation>
    <scope>NUCLEOTIDE SEQUENCE [LARGE SCALE GENOMIC DNA]</scope>
</reference>
<comment type="caution">
    <text evidence="1">The sequence shown here is derived from an EMBL/GenBank/DDBJ whole genome shotgun (WGS) entry which is preliminary data.</text>
</comment>